<reference evidence="13" key="1">
    <citation type="submission" date="2020-11" db="EMBL/GenBank/DDBJ databases">
        <authorList>
            <person name="Tran Van P."/>
        </authorList>
    </citation>
    <scope>NUCLEOTIDE SEQUENCE</scope>
</reference>
<dbReference type="InterPro" id="IPR037457">
    <property type="entry name" value="M28_QC"/>
</dbReference>
<evidence type="ECO:0000256" key="10">
    <source>
        <dbReference type="ARBA" id="ARBA00023157"/>
    </source>
</evidence>
<evidence type="ECO:0000256" key="6">
    <source>
        <dbReference type="ARBA" id="ARBA00022525"/>
    </source>
</evidence>
<dbReference type="OrthoDB" id="3907302at2759"/>
<evidence type="ECO:0000256" key="11">
    <source>
        <dbReference type="ARBA" id="ARBA00023315"/>
    </source>
</evidence>
<dbReference type="GO" id="GO:0016603">
    <property type="term" value="F:glutaminyl-peptide cyclotransferase activity"/>
    <property type="evidence" value="ECO:0007669"/>
    <property type="project" value="UniProtKB-EC"/>
</dbReference>
<dbReference type="AlphaFoldDB" id="A0A7R9QXU1"/>
<dbReference type="Pfam" id="PF04389">
    <property type="entry name" value="Peptidase_M28"/>
    <property type="match status" value="1"/>
</dbReference>
<keyword evidence="14" id="KW-1185">Reference proteome</keyword>
<evidence type="ECO:0000256" key="5">
    <source>
        <dbReference type="ARBA" id="ARBA00016861"/>
    </source>
</evidence>
<evidence type="ECO:0000256" key="9">
    <source>
        <dbReference type="ARBA" id="ARBA00022833"/>
    </source>
</evidence>
<dbReference type="SUPFAM" id="SSF53187">
    <property type="entry name" value="Zn-dependent exopeptidases"/>
    <property type="match status" value="1"/>
</dbReference>
<evidence type="ECO:0000256" key="8">
    <source>
        <dbReference type="ARBA" id="ARBA00022723"/>
    </source>
</evidence>
<keyword evidence="10" id="KW-1015">Disulfide bond</keyword>
<evidence type="ECO:0000256" key="1">
    <source>
        <dbReference type="ARBA" id="ARBA00000001"/>
    </source>
</evidence>
<evidence type="ECO:0000256" key="3">
    <source>
        <dbReference type="ARBA" id="ARBA00006014"/>
    </source>
</evidence>
<dbReference type="InterPro" id="IPR007484">
    <property type="entry name" value="Peptidase_M28"/>
</dbReference>
<accession>A0A7R9QXU1</accession>
<protein>
    <recommendedName>
        <fullName evidence="5">Glutaminyl-peptide cyclotransferase</fullName>
        <ecNumber evidence="4">2.3.2.5</ecNumber>
    </recommendedName>
</protein>
<dbReference type="EC" id="2.3.2.5" evidence="4"/>
<sequence length="278" mass="32099">MRALDWELDFDEFTDQTPYGHKSFTNIIATLNPKACKRLVLSCHYDSKLSASGIFVGATDSAVPCAMILQIAKSLDTYLKAHRHSSSSDTTLQLIFFDGEEAFVNWSEEDSLYGSRHLAHSWNRKRFMTTDEENRLCGHLSEMESEIDRMEAMVLLDLLGAEDPNFYSHFSDTHPLYSRIVKIEQKLNKLNLMESKTKYFHNSKSWFGGIEDDHIPFLNKGVPILHVIPTPFPEVWHKDSDNRQNIHSPTTNNLLKIFKIFVVQYLHLDIDLHHSDKL</sequence>
<dbReference type="Proteomes" id="UP000728032">
    <property type="component" value="Unassembled WGS sequence"/>
</dbReference>
<keyword evidence="7" id="KW-0808">Transferase</keyword>
<dbReference type="EMBL" id="OC936617">
    <property type="protein sequence ID" value="CAD7660920.1"/>
    <property type="molecule type" value="Genomic_DNA"/>
</dbReference>
<keyword evidence="8" id="KW-0479">Metal-binding</keyword>
<dbReference type="CDD" id="cd03880">
    <property type="entry name" value="M28_QC_like"/>
    <property type="match status" value="1"/>
</dbReference>
<dbReference type="PANTHER" id="PTHR12283:SF6">
    <property type="entry name" value="GLUTAMINYL-PEPTIDE CYCLOTRANSFERASE-RELATED"/>
    <property type="match status" value="1"/>
</dbReference>
<keyword evidence="9" id="KW-0862">Zinc</keyword>
<comment type="subcellular location">
    <subcellularLocation>
        <location evidence="2">Secreted</location>
    </subcellularLocation>
</comment>
<feature type="domain" description="Peptidase M28" evidence="12">
    <location>
        <begin position="26"/>
        <end position="257"/>
    </location>
</feature>
<dbReference type="InterPro" id="IPR040234">
    <property type="entry name" value="QC/QCL"/>
</dbReference>
<dbReference type="FunFam" id="3.40.630.10:FF:000029">
    <property type="entry name" value="Glutaminyl-peptide cyclotransferase"/>
    <property type="match status" value="1"/>
</dbReference>
<evidence type="ECO:0000259" key="12">
    <source>
        <dbReference type="Pfam" id="PF04389"/>
    </source>
</evidence>
<dbReference type="EMBL" id="CAJPVJ010021792">
    <property type="protein sequence ID" value="CAG2178056.1"/>
    <property type="molecule type" value="Genomic_DNA"/>
</dbReference>
<keyword evidence="6" id="KW-0964">Secreted</keyword>
<gene>
    <name evidence="13" type="ORF">ONB1V03_LOCUS17482</name>
</gene>
<evidence type="ECO:0000256" key="4">
    <source>
        <dbReference type="ARBA" id="ARBA00012012"/>
    </source>
</evidence>
<organism evidence="13">
    <name type="scientific">Oppiella nova</name>
    <dbReference type="NCBI Taxonomy" id="334625"/>
    <lineage>
        <taxon>Eukaryota</taxon>
        <taxon>Metazoa</taxon>
        <taxon>Ecdysozoa</taxon>
        <taxon>Arthropoda</taxon>
        <taxon>Chelicerata</taxon>
        <taxon>Arachnida</taxon>
        <taxon>Acari</taxon>
        <taxon>Acariformes</taxon>
        <taxon>Sarcoptiformes</taxon>
        <taxon>Oribatida</taxon>
        <taxon>Brachypylina</taxon>
        <taxon>Oppioidea</taxon>
        <taxon>Oppiidae</taxon>
        <taxon>Oppiella</taxon>
    </lineage>
</organism>
<evidence type="ECO:0000313" key="14">
    <source>
        <dbReference type="Proteomes" id="UP000728032"/>
    </source>
</evidence>
<dbReference type="GO" id="GO:0008270">
    <property type="term" value="F:zinc ion binding"/>
    <property type="evidence" value="ECO:0007669"/>
    <property type="project" value="TreeGrafter"/>
</dbReference>
<dbReference type="GO" id="GO:0005576">
    <property type="term" value="C:extracellular region"/>
    <property type="evidence" value="ECO:0007669"/>
    <property type="project" value="UniProtKB-SubCell"/>
</dbReference>
<proteinExistence type="inferred from homology"/>
<name>A0A7R9QXU1_9ACAR</name>
<evidence type="ECO:0000256" key="7">
    <source>
        <dbReference type="ARBA" id="ARBA00022679"/>
    </source>
</evidence>
<keyword evidence="11" id="KW-0012">Acyltransferase</keyword>
<dbReference type="Gene3D" id="3.40.630.10">
    <property type="entry name" value="Zn peptidases"/>
    <property type="match status" value="1"/>
</dbReference>
<evidence type="ECO:0000256" key="2">
    <source>
        <dbReference type="ARBA" id="ARBA00004613"/>
    </source>
</evidence>
<dbReference type="PANTHER" id="PTHR12283">
    <property type="entry name" value="GLUTAMINYL-PEPTIDE CYCLOTRANSFERASE"/>
    <property type="match status" value="1"/>
</dbReference>
<comment type="similarity">
    <text evidence="3">Belongs to the glutaminyl-peptide cyclotransferase family.</text>
</comment>
<evidence type="ECO:0000313" key="13">
    <source>
        <dbReference type="EMBL" id="CAD7660920.1"/>
    </source>
</evidence>
<comment type="catalytic activity">
    <reaction evidence="1">
        <text>N-terminal L-glutaminyl-[peptide] = N-terminal 5-oxo-L-prolyl-[peptide] + NH4(+)</text>
        <dbReference type="Rhea" id="RHEA:23652"/>
        <dbReference type="Rhea" id="RHEA-COMP:11736"/>
        <dbReference type="Rhea" id="RHEA-COMP:11846"/>
        <dbReference type="ChEBI" id="CHEBI:28938"/>
        <dbReference type="ChEBI" id="CHEBI:64722"/>
        <dbReference type="ChEBI" id="CHEBI:87215"/>
        <dbReference type="EC" id="2.3.2.5"/>
    </reaction>
</comment>